<organism evidence="1">
    <name type="scientific">Triatoma infestans</name>
    <name type="common">Assassin bug</name>
    <dbReference type="NCBI Taxonomy" id="30076"/>
    <lineage>
        <taxon>Eukaryota</taxon>
        <taxon>Metazoa</taxon>
        <taxon>Ecdysozoa</taxon>
        <taxon>Arthropoda</taxon>
        <taxon>Hexapoda</taxon>
        <taxon>Insecta</taxon>
        <taxon>Pterygota</taxon>
        <taxon>Neoptera</taxon>
        <taxon>Paraneoptera</taxon>
        <taxon>Hemiptera</taxon>
        <taxon>Heteroptera</taxon>
        <taxon>Panheteroptera</taxon>
        <taxon>Cimicomorpha</taxon>
        <taxon>Reduviidae</taxon>
        <taxon>Triatominae</taxon>
        <taxon>Triatoma</taxon>
    </lineage>
</organism>
<evidence type="ECO:0000313" key="1">
    <source>
        <dbReference type="EMBL" id="JAS00320.1"/>
    </source>
</evidence>
<protein>
    <submittedName>
        <fullName evidence="1">Protein tar1</fullName>
    </submittedName>
</protein>
<reference evidence="1" key="2">
    <citation type="journal article" date="2017" name="J. Med. Entomol.">
        <title>Transcriptome Analysis of the Triatoma infestans (Hemiptera: Reduviidae) Integument.</title>
        <authorList>
            <person name="Calderon-Fernandez G.M."/>
            <person name="Moriconi D.E."/>
            <person name="Dulbecco A.B."/>
            <person name="Juarez M.P."/>
        </authorList>
    </citation>
    <scope>NUCLEOTIDE SEQUENCE</scope>
    <source>
        <strain evidence="1">Int1</strain>
        <tissue evidence="1">Integument</tissue>
    </source>
</reference>
<dbReference type="EMBL" id="GEMB01002881">
    <property type="protein sequence ID" value="JAS00320.1"/>
    <property type="molecule type" value="Transcribed_RNA"/>
</dbReference>
<name>A0A170YW58_TRIIF</name>
<dbReference type="AlphaFoldDB" id="A0A170YW58"/>
<sequence>MPISGGPLLRVGLLESAALSRW</sequence>
<reference evidence="1" key="1">
    <citation type="submission" date="2016-04" db="EMBL/GenBank/DDBJ databases">
        <authorList>
            <person name="Calderon-Fernandez G.M.Sr."/>
        </authorList>
    </citation>
    <scope>NUCLEOTIDE SEQUENCE</scope>
    <source>
        <strain evidence="1">Int1</strain>
        <tissue evidence="1">Integument</tissue>
    </source>
</reference>
<accession>A0A170YW58</accession>
<proteinExistence type="predicted"/>